<dbReference type="SUPFAM" id="SSF46689">
    <property type="entry name" value="Homeodomain-like"/>
    <property type="match status" value="1"/>
</dbReference>
<dbReference type="InterPro" id="IPR036388">
    <property type="entry name" value="WH-like_DNA-bd_sf"/>
</dbReference>
<keyword evidence="2" id="KW-1185">Reference proteome</keyword>
<accession>A0ABZ0IV19</accession>
<name>A0ABZ0IV19_9BACT</name>
<dbReference type="RefSeq" id="WP_317490993.1">
    <property type="nucleotide sequence ID" value="NZ_CP136051.1"/>
</dbReference>
<dbReference type="Gene3D" id="1.10.10.10">
    <property type="entry name" value="Winged helix-like DNA-binding domain superfamily/Winged helix DNA-binding domain"/>
    <property type="match status" value="1"/>
</dbReference>
<dbReference type="Proteomes" id="UP001302349">
    <property type="component" value="Chromosome"/>
</dbReference>
<dbReference type="InterPro" id="IPR009057">
    <property type="entry name" value="Homeodomain-like_sf"/>
</dbReference>
<sequence length="62" mass="6980">MHYQDRIISDYKILLGKPVIKGTRISVELILKKLSEGATVDELVSDYQVQKEDISAALNYVA</sequence>
<dbReference type="InterPro" id="IPR007367">
    <property type="entry name" value="DUF433"/>
</dbReference>
<evidence type="ECO:0000313" key="1">
    <source>
        <dbReference type="EMBL" id="WOK08352.1"/>
    </source>
</evidence>
<organism evidence="1 2">
    <name type="scientific">Imperialibacter roseus</name>
    <dbReference type="NCBI Taxonomy" id="1324217"/>
    <lineage>
        <taxon>Bacteria</taxon>
        <taxon>Pseudomonadati</taxon>
        <taxon>Bacteroidota</taxon>
        <taxon>Cytophagia</taxon>
        <taxon>Cytophagales</taxon>
        <taxon>Flammeovirgaceae</taxon>
        <taxon>Imperialibacter</taxon>
    </lineage>
</organism>
<gene>
    <name evidence="1" type="ORF">RT717_06835</name>
</gene>
<reference evidence="1 2" key="1">
    <citation type="journal article" date="2023" name="Microbiol. Resour. Announc.">
        <title>Complete Genome Sequence of Imperialibacter roseus strain P4T.</title>
        <authorList>
            <person name="Tizabi D.R."/>
            <person name="Bachvaroff T."/>
            <person name="Hill R.T."/>
        </authorList>
    </citation>
    <scope>NUCLEOTIDE SEQUENCE [LARGE SCALE GENOMIC DNA]</scope>
    <source>
        <strain evidence="1 2">P4T</strain>
    </source>
</reference>
<protein>
    <submittedName>
        <fullName evidence="1">DUF433 domain-containing protein</fullName>
    </submittedName>
</protein>
<dbReference type="EMBL" id="CP136051">
    <property type="protein sequence ID" value="WOK08352.1"/>
    <property type="molecule type" value="Genomic_DNA"/>
</dbReference>
<dbReference type="PANTHER" id="PTHR34849:SF3">
    <property type="entry name" value="SSR2962 PROTEIN"/>
    <property type="match status" value="1"/>
</dbReference>
<evidence type="ECO:0000313" key="2">
    <source>
        <dbReference type="Proteomes" id="UP001302349"/>
    </source>
</evidence>
<dbReference type="Pfam" id="PF04255">
    <property type="entry name" value="DUF433"/>
    <property type="match status" value="1"/>
</dbReference>
<dbReference type="PANTHER" id="PTHR34849">
    <property type="entry name" value="SSL5025 PROTEIN"/>
    <property type="match status" value="1"/>
</dbReference>
<proteinExistence type="predicted"/>